<dbReference type="Gene3D" id="2.60.40.10">
    <property type="entry name" value="Immunoglobulins"/>
    <property type="match status" value="1"/>
</dbReference>
<name>A0A7K6SM94_CALNI</name>
<dbReference type="GO" id="GO:0005178">
    <property type="term" value="F:integrin binding"/>
    <property type="evidence" value="ECO:0007669"/>
    <property type="project" value="InterPro"/>
</dbReference>
<dbReference type="SUPFAM" id="SSF48726">
    <property type="entry name" value="Immunoglobulin"/>
    <property type="match status" value="1"/>
</dbReference>
<protein>
    <submittedName>
        <fullName evidence="3">ICAM5 protein</fullName>
    </submittedName>
</protein>
<dbReference type="EMBL" id="VZSB01000549">
    <property type="protein sequence ID" value="NWW98569.1"/>
    <property type="molecule type" value="Genomic_DNA"/>
</dbReference>
<feature type="non-terminal residue" evidence="3">
    <location>
        <position position="70"/>
    </location>
</feature>
<sequence length="70" mass="7548">LLCRADGDPPPSTRCARDGDAARGWGGRAVTRADAGRYVCRATNKHGAAVRSVTVTVECEWGMWWGRDGD</sequence>
<accession>A0A7K6SM94</accession>
<dbReference type="PANTHER" id="PTHR13771:SF9">
    <property type="entry name" value="INTERCELLULAR ADHESION MOLECULE 5"/>
    <property type="match status" value="1"/>
</dbReference>
<dbReference type="InterPro" id="IPR013783">
    <property type="entry name" value="Ig-like_fold"/>
</dbReference>
<dbReference type="InterPro" id="IPR036179">
    <property type="entry name" value="Ig-like_dom_sf"/>
</dbReference>
<dbReference type="GO" id="GO:0007155">
    <property type="term" value="P:cell adhesion"/>
    <property type="evidence" value="ECO:0007669"/>
    <property type="project" value="InterPro"/>
</dbReference>
<dbReference type="PANTHER" id="PTHR13771">
    <property type="entry name" value="INTERCELLULAR ADHESION MOLECULE"/>
    <property type="match status" value="1"/>
</dbReference>
<feature type="non-terminal residue" evidence="3">
    <location>
        <position position="1"/>
    </location>
</feature>
<evidence type="ECO:0000256" key="1">
    <source>
        <dbReference type="SAM" id="MobiDB-lite"/>
    </source>
</evidence>
<dbReference type="Proteomes" id="UP000546235">
    <property type="component" value="Unassembled WGS sequence"/>
</dbReference>
<evidence type="ECO:0000313" key="3">
    <source>
        <dbReference type="EMBL" id="NWW98569.1"/>
    </source>
</evidence>
<dbReference type="PROSITE" id="PS50835">
    <property type="entry name" value="IG_LIKE"/>
    <property type="match status" value="1"/>
</dbReference>
<feature type="domain" description="Ig-like" evidence="2">
    <location>
        <begin position="1"/>
        <end position="56"/>
    </location>
</feature>
<organism evidence="3 4">
    <name type="scientific">Caloenas nicobarica</name>
    <name type="common">Nicobar pigeon</name>
    <dbReference type="NCBI Taxonomy" id="187106"/>
    <lineage>
        <taxon>Eukaryota</taxon>
        <taxon>Metazoa</taxon>
        <taxon>Chordata</taxon>
        <taxon>Craniata</taxon>
        <taxon>Vertebrata</taxon>
        <taxon>Euteleostomi</taxon>
        <taxon>Archelosauria</taxon>
        <taxon>Archosauria</taxon>
        <taxon>Dinosauria</taxon>
        <taxon>Saurischia</taxon>
        <taxon>Theropoda</taxon>
        <taxon>Coelurosauria</taxon>
        <taxon>Aves</taxon>
        <taxon>Neognathae</taxon>
        <taxon>Neoaves</taxon>
        <taxon>Columbimorphae</taxon>
        <taxon>Columbiformes</taxon>
        <taxon>Columbidae</taxon>
        <taxon>Caloenas</taxon>
    </lineage>
</organism>
<reference evidence="3 4" key="1">
    <citation type="submission" date="2019-09" db="EMBL/GenBank/DDBJ databases">
        <title>Bird 10,000 Genomes (B10K) Project - Family phase.</title>
        <authorList>
            <person name="Zhang G."/>
        </authorList>
    </citation>
    <scope>NUCLEOTIDE SEQUENCE [LARGE SCALE GENOMIC DNA]</scope>
    <source>
        <strain evidence="3">OUT-0007</strain>
        <tissue evidence="3">Blood</tissue>
    </source>
</reference>
<dbReference type="InterPro" id="IPR007110">
    <property type="entry name" value="Ig-like_dom"/>
</dbReference>
<dbReference type="GO" id="GO:0005886">
    <property type="term" value="C:plasma membrane"/>
    <property type="evidence" value="ECO:0007669"/>
    <property type="project" value="TreeGrafter"/>
</dbReference>
<feature type="region of interest" description="Disordered" evidence="1">
    <location>
        <begin position="1"/>
        <end position="20"/>
    </location>
</feature>
<dbReference type="InterPro" id="IPR047012">
    <property type="entry name" value="ICAM_VCAM"/>
</dbReference>
<comment type="caution">
    <text evidence="3">The sequence shown here is derived from an EMBL/GenBank/DDBJ whole genome shotgun (WGS) entry which is preliminary data.</text>
</comment>
<dbReference type="AlphaFoldDB" id="A0A7K6SM94"/>
<gene>
    <name evidence="3" type="primary">Icam5_1</name>
    <name evidence="3" type="ORF">CALNIC_R14928</name>
</gene>
<evidence type="ECO:0000313" key="4">
    <source>
        <dbReference type="Proteomes" id="UP000546235"/>
    </source>
</evidence>
<keyword evidence="4" id="KW-1185">Reference proteome</keyword>
<proteinExistence type="predicted"/>
<evidence type="ECO:0000259" key="2">
    <source>
        <dbReference type="PROSITE" id="PS50835"/>
    </source>
</evidence>